<dbReference type="eggNOG" id="ENOG502ZTMR">
    <property type="taxonomic scope" value="Bacteria"/>
</dbReference>
<dbReference type="STRING" id="909613.UO65_2908"/>
<dbReference type="EMBL" id="AYXG01000101">
    <property type="protein sequence ID" value="EWC61849.1"/>
    <property type="molecule type" value="Genomic_DNA"/>
</dbReference>
<accession>W7J724</accession>
<dbReference type="AlphaFoldDB" id="W7J724"/>
<evidence type="ECO:0008006" key="4">
    <source>
        <dbReference type="Google" id="ProtNLM"/>
    </source>
</evidence>
<proteinExistence type="predicted"/>
<sequence length="158" mass="16792">MNWSSMSEADLRRMADDAMADLDRERAKLGELGRLWNENTTVHAKDRSLSMTVDGRGELLEMAFTGGKYKTMPPAQLAHVIVETLGRAKAESMAKISEAMGDPAIPGIDVAGLASGKVDPMEMVNSLLGPMLDGFGGLEALGGTAGKPADNGRRKSDD</sequence>
<reference evidence="2 3" key="1">
    <citation type="journal article" date="2014" name="Genome Announc.">
        <title>Draft Genome Sequence of the Antitrypanosomally Active Sponge-Associated Bacterium Actinokineospora sp. Strain EG49.</title>
        <authorList>
            <person name="Harjes J."/>
            <person name="Ryu T."/>
            <person name="Abdelmohsen U.R."/>
            <person name="Moitinho-Silva L."/>
            <person name="Horn H."/>
            <person name="Ravasi T."/>
            <person name="Hentschel U."/>
        </authorList>
    </citation>
    <scope>NUCLEOTIDE SEQUENCE [LARGE SCALE GENOMIC DNA]</scope>
    <source>
        <strain evidence="2 3">EG49</strain>
    </source>
</reference>
<evidence type="ECO:0000313" key="2">
    <source>
        <dbReference type="EMBL" id="EWC61849.1"/>
    </source>
</evidence>
<gene>
    <name evidence="2" type="ORF">UO65_2908</name>
</gene>
<dbReference type="Proteomes" id="UP000019277">
    <property type="component" value="Unassembled WGS sequence"/>
</dbReference>
<dbReference type="RefSeq" id="WP_233427569.1">
    <property type="nucleotide sequence ID" value="NZ_AYXG01000101.1"/>
</dbReference>
<name>W7J724_9PSEU</name>
<evidence type="ECO:0000313" key="3">
    <source>
        <dbReference type="Proteomes" id="UP000019277"/>
    </source>
</evidence>
<feature type="region of interest" description="Disordered" evidence="1">
    <location>
        <begin position="139"/>
        <end position="158"/>
    </location>
</feature>
<keyword evidence="3" id="KW-1185">Reference proteome</keyword>
<evidence type="ECO:0000256" key="1">
    <source>
        <dbReference type="SAM" id="MobiDB-lite"/>
    </source>
</evidence>
<comment type="caution">
    <text evidence="2">The sequence shown here is derived from an EMBL/GenBank/DDBJ whole genome shotgun (WGS) entry which is preliminary data.</text>
</comment>
<protein>
    <recommendedName>
        <fullName evidence="4">YbaB/EbfC DNA-binding family protein</fullName>
    </recommendedName>
</protein>
<organism evidence="2 3">
    <name type="scientific">Actinokineospora spheciospongiae</name>
    <dbReference type="NCBI Taxonomy" id="909613"/>
    <lineage>
        <taxon>Bacteria</taxon>
        <taxon>Bacillati</taxon>
        <taxon>Actinomycetota</taxon>
        <taxon>Actinomycetes</taxon>
        <taxon>Pseudonocardiales</taxon>
        <taxon>Pseudonocardiaceae</taxon>
        <taxon>Actinokineospora</taxon>
    </lineage>
</organism>